<evidence type="ECO:0008006" key="3">
    <source>
        <dbReference type="Google" id="ProtNLM"/>
    </source>
</evidence>
<feature type="region of interest" description="Disordered" evidence="1">
    <location>
        <begin position="439"/>
        <end position="565"/>
    </location>
</feature>
<gene>
    <name evidence="2" type="ORF">Cvel_16074</name>
</gene>
<reference evidence="2" key="1">
    <citation type="submission" date="2014-11" db="EMBL/GenBank/DDBJ databases">
        <authorList>
            <person name="Otto D Thomas"/>
            <person name="Naeem Raeece"/>
        </authorList>
    </citation>
    <scope>NUCLEOTIDE SEQUENCE</scope>
</reference>
<dbReference type="Gene3D" id="3.40.50.720">
    <property type="entry name" value="NAD(P)-binding Rossmann-like Domain"/>
    <property type="match status" value="1"/>
</dbReference>
<protein>
    <recommendedName>
        <fullName evidence="3">Gfo/Idh/MocA-like oxidoreductase N-terminal domain-containing protein</fullName>
    </recommendedName>
</protein>
<sequence length="713" mass="78063">MSRQSSRDGLHFCLIGFGPHAKRIYIPFIRELGSLQVVVELSSRAPEALTAFPSSPSPPLFVEVPDAERDALDLSERVCSALTEALRERRVDVVIVSTEPKAHRAFLKFLLHLPSTQRGTEESDGPKPLPLRILVDKPITVPSDYGDGQRPGDEVRRDFSLLRGLQEKSQHECFVMVQRRMHEGYRWLLEEVKSLTHAFDLPITYMFVFHCDGCFVLPSEYSKENHPYKYGYGKLCHSGYHFVDLACWLWKETLPPSLRSERFSISVQTLKGRPEDVSKMLQRRTIAVLKGELPQRQGAEEEGRKEAGREANCGGELPGVPCWGEQDLSALVGIHSRGGALVSTFVFSLLQSGLSLRAWRQPKADGYKGNGRVRHEKVVIEVGPLAAAHVESLQGHQVRERPPDTCPRADAVGGLDHFEVSFFRNSDLVGGERLTVKSFGRSDTDTETESQGVSIQKEKEKNPEDQSADQEEENALHPKSKEPSSPIEMSPGKQQTVAEKSSASPKERKEDTQDEAQNPLYSTSSGSSSNIGRNDQPTVPSSERRERGQPVLATGEIGGSGASPLPERFLLQHPVVRETSAAVGVRVWERPAAAPPTKQKRRSSAPCCSLSHASAMGRIGDRNSNGGHSGGLDGDGIMTAAAAAAKRPSPVPGQNETARWQLFQKVCCGAGDRAAQKVGAHTETGEQVQGQRKAEALQTQVQGCSLAGQAMTV</sequence>
<name>A0A0G4FAX4_9ALVE</name>
<evidence type="ECO:0000256" key="1">
    <source>
        <dbReference type="SAM" id="MobiDB-lite"/>
    </source>
</evidence>
<feature type="non-terminal residue" evidence="2">
    <location>
        <position position="713"/>
    </location>
</feature>
<feature type="compositionally biased region" description="Polar residues" evidence="1">
    <location>
        <begin position="530"/>
        <end position="541"/>
    </location>
</feature>
<evidence type="ECO:0000313" key="2">
    <source>
        <dbReference type="EMBL" id="CEM10058.1"/>
    </source>
</evidence>
<feature type="compositionally biased region" description="Polar residues" evidence="1">
    <location>
        <begin position="492"/>
        <end position="504"/>
    </location>
</feature>
<dbReference type="EMBL" id="CDMZ01000246">
    <property type="protein sequence ID" value="CEM10058.1"/>
    <property type="molecule type" value="Genomic_DNA"/>
</dbReference>
<proteinExistence type="predicted"/>
<accession>A0A0G4FAX4</accession>
<dbReference type="AlphaFoldDB" id="A0A0G4FAX4"/>
<organism evidence="2">
    <name type="scientific">Chromera velia CCMP2878</name>
    <dbReference type="NCBI Taxonomy" id="1169474"/>
    <lineage>
        <taxon>Eukaryota</taxon>
        <taxon>Sar</taxon>
        <taxon>Alveolata</taxon>
        <taxon>Colpodellida</taxon>
        <taxon>Chromeraceae</taxon>
        <taxon>Chromera</taxon>
    </lineage>
</organism>